<name>A0A0B7C1D5_9EUPU</name>
<accession>A0A0B7C1D5</accession>
<gene>
    <name evidence="1" type="primary">ORF220126</name>
</gene>
<dbReference type="AlphaFoldDB" id="A0A0B7C1D5"/>
<dbReference type="EMBL" id="HACG01052111">
    <property type="protein sequence ID" value="CEK98982.1"/>
    <property type="molecule type" value="Transcribed_RNA"/>
</dbReference>
<organism evidence="1">
    <name type="scientific">Arion vulgaris</name>
    <dbReference type="NCBI Taxonomy" id="1028688"/>
    <lineage>
        <taxon>Eukaryota</taxon>
        <taxon>Metazoa</taxon>
        <taxon>Spiralia</taxon>
        <taxon>Lophotrochozoa</taxon>
        <taxon>Mollusca</taxon>
        <taxon>Gastropoda</taxon>
        <taxon>Heterobranchia</taxon>
        <taxon>Euthyneura</taxon>
        <taxon>Panpulmonata</taxon>
        <taxon>Eupulmonata</taxon>
        <taxon>Stylommatophora</taxon>
        <taxon>Helicina</taxon>
        <taxon>Arionoidea</taxon>
        <taxon>Arionidae</taxon>
        <taxon>Arion</taxon>
    </lineage>
</organism>
<sequence length="78" mass="8960">LDSDMCYFSHDPSLYAQMASCTHSVYKFQKLAFPDMYGVKGSSIFMETLLPRKFGVQRAKIFEDIDRMINPDGLLDEV</sequence>
<proteinExistence type="predicted"/>
<feature type="non-terminal residue" evidence="1">
    <location>
        <position position="1"/>
    </location>
</feature>
<reference evidence="1" key="1">
    <citation type="submission" date="2014-12" db="EMBL/GenBank/DDBJ databases">
        <title>Insight into the proteome of Arion vulgaris.</title>
        <authorList>
            <person name="Aradska J."/>
            <person name="Bulat T."/>
            <person name="Smidak R."/>
            <person name="Sarate P."/>
            <person name="Gangsoo J."/>
            <person name="Sialana F."/>
            <person name="Bilban M."/>
            <person name="Lubec G."/>
        </authorList>
    </citation>
    <scope>NUCLEOTIDE SEQUENCE</scope>
    <source>
        <tissue evidence="1">Skin</tissue>
    </source>
</reference>
<protein>
    <submittedName>
        <fullName evidence="1">Uncharacterized protein</fullName>
    </submittedName>
</protein>
<evidence type="ECO:0000313" key="1">
    <source>
        <dbReference type="EMBL" id="CEK98982.1"/>
    </source>
</evidence>
<feature type="non-terminal residue" evidence="1">
    <location>
        <position position="78"/>
    </location>
</feature>